<dbReference type="Proteomes" id="UP000822331">
    <property type="component" value="Unassembled WGS sequence"/>
</dbReference>
<protein>
    <recommendedName>
        <fullName evidence="4">SAP domain-containing protein</fullName>
    </recommendedName>
</protein>
<accession>A0ABX2J2L6</accession>
<evidence type="ECO:0000256" key="1">
    <source>
        <dbReference type="SAM" id="MobiDB-lite"/>
    </source>
</evidence>
<reference evidence="2 3" key="1">
    <citation type="journal article" date="2020" name="Science">
        <title>Unexpected conservation and global transmission of agrobacterial virulence plasmids.</title>
        <authorList>
            <person name="Weisberg A.J."/>
            <person name="Davis E.W. 2nd"/>
            <person name="Tabima J."/>
            <person name="Belcher M.S."/>
            <person name="Miller M."/>
            <person name="Kuo C.H."/>
            <person name="Loper J.E."/>
            <person name="Grunwald N.J."/>
            <person name="Putnam M.L."/>
            <person name="Chang J.H."/>
        </authorList>
    </citation>
    <scope>NUCLEOTIDE SEQUENCE [LARGE SCALE GENOMIC DNA]</scope>
    <source>
        <strain evidence="2 3">A19/93</strain>
    </source>
</reference>
<feature type="compositionally biased region" description="Basic and acidic residues" evidence="1">
    <location>
        <begin position="13"/>
        <end position="32"/>
    </location>
</feature>
<comment type="caution">
    <text evidence="2">The sequence shown here is derived from an EMBL/GenBank/DDBJ whole genome shotgun (WGS) entry which is preliminary data.</text>
</comment>
<sequence length="191" mass="20662">MPNLKEQAAKLGIEVDGRWSDETLKEKIEEAKGQSGNKQSEPKVNTSTTFEQTPAPAPAPTPAPGEAREVPAIGGVRVETAEEVQETKENAGQPSYPYGGDPKEGHALAAENAQRFEQASRQVPDLPVAGTVSAAQTAEELYPIRLLYDWWDGQGVRHPRDEVVDMPLNEANKLMSEGKGEYAGKLTPRSA</sequence>
<evidence type="ECO:0000313" key="2">
    <source>
        <dbReference type="EMBL" id="NTF35559.1"/>
    </source>
</evidence>
<feature type="region of interest" description="Disordered" evidence="1">
    <location>
        <begin position="1"/>
        <end position="126"/>
    </location>
</feature>
<gene>
    <name evidence="2" type="ORF">G6L72_02370</name>
</gene>
<evidence type="ECO:0000313" key="3">
    <source>
        <dbReference type="Proteomes" id="UP000822331"/>
    </source>
</evidence>
<evidence type="ECO:0008006" key="4">
    <source>
        <dbReference type="Google" id="ProtNLM"/>
    </source>
</evidence>
<proteinExistence type="predicted"/>
<keyword evidence="3" id="KW-1185">Reference proteome</keyword>
<name>A0ABX2J2L6_9HYPH</name>
<feature type="compositionally biased region" description="Polar residues" evidence="1">
    <location>
        <begin position="34"/>
        <end position="52"/>
    </location>
</feature>
<organism evidence="2 3">
    <name type="scientific">Agrobacterium rubi</name>
    <dbReference type="NCBI Taxonomy" id="28099"/>
    <lineage>
        <taxon>Bacteria</taxon>
        <taxon>Pseudomonadati</taxon>
        <taxon>Pseudomonadota</taxon>
        <taxon>Alphaproteobacteria</taxon>
        <taxon>Hyphomicrobiales</taxon>
        <taxon>Rhizobiaceae</taxon>
        <taxon>Rhizobium/Agrobacterium group</taxon>
        <taxon>Agrobacterium</taxon>
    </lineage>
</organism>
<dbReference type="RefSeq" id="WP_174003070.1">
    <property type="nucleotide sequence ID" value="NZ_JAAMCP010000001.1"/>
</dbReference>
<dbReference type="EMBL" id="JAAMCP010000001">
    <property type="protein sequence ID" value="NTF35559.1"/>
    <property type="molecule type" value="Genomic_DNA"/>
</dbReference>